<evidence type="ECO:0000256" key="7">
    <source>
        <dbReference type="SAM" id="MobiDB-lite"/>
    </source>
</evidence>
<dbReference type="CDD" id="cd06060">
    <property type="entry name" value="misato"/>
    <property type="match status" value="1"/>
</dbReference>
<dbReference type="SUPFAM" id="SSF52490">
    <property type="entry name" value="Tubulin nucleotide-binding domain-like"/>
    <property type="match status" value="1"/>
</dbReference>
<dbReference type="InterPro" id="IPR029209">
    <property type="entry name" value="DML1/Misato_tubulin"/>
</dbReference>
<dbReference type="EMBL" id="AMGY01000001">
    <property type="protein sequence ID" value="EXJ92164.1"/>
    <property type="molecule type" value="Genomic_DNA"/>
</dbReference>
<evidence type="ECO:0000259" key="8">
    <source>
        <dbReference type="Pfam" id="PF10644"/>
    </source>
</evidence>
<dbReference type="Proteomes" id="UP000019478">
    <property type="component" value="Unassembled WGS sequence"/>
</dbReference>
<evidence type="ECO:0000313" key="10">
    <source>
        <dbReference type="EMBL" id="EXJ92164.1"/>
    </source>
</evidence>
<feature type="domain" description="DML1/Misato tubulin" evidence="9">
    <location>
        <begin position="121"/>
        <end position="306"/>
    </location>
</feature>
<comment type="caution">
    <text evidence="10">The sequence shown here is derived from an EMBL/GenBank/DDBJ whole genome shotgun (WGS) entry which is preliminary data.</text>
</comment>
<evidence type="ECO:0000256" key="6">
    <source>
        <dbReference type="ARBA" id="ARBA00023128"/>
    </source>
</evidence>
<dbReference type="OrthoDB" id="271881at2759"/>
<gene>
    <name evidence="10" type="ORF">A1O3_00714</name>
</gene>
<dbReference type="GO" id="GO:0007005">
    <property type="term" value="P:mitochondrion organization"/>
    <property type="evidence" value="ECO:0007669"/>
    <property type="project" value="InterPro"/>
</dbReference>
<dbReference type="GeneID" id="19164854"/>
<dbReference type="Gene3D" id="3.40.50.1440">
    <property type="entry name" value="Tubulin/FtsZ, GTPase domain"/>
    <property type="match status" value="1"/>
</dbReference>
<dbReference type="eggNOG" id="KOG2530">
    <property type="taxonomic scope" value="Eukaryota"/>
</dbReference>
<evidence type="ECO:0000256" key="3">
    <source>
        <dbReference type="ARBA" id="ARBA00008507"/>
    </source>
</evidence>
<dbReference type="PANTHER" id="PTHR13391">
    <property type="entry name" value="MITOCHONDRIAL DISTRIBUTION REGULATOR MISATO"/>
    <property type="match status" value="1"/>
</dbReference>
<comment type="subcellular location">
    <subcellularLocation>
        <location evidence="2">Mitochondrion</location>
    </subcellularLocation>
</comment>
<feature type="region of interest" description="Disordered" evidence="7">
    <location>
        <begin position="344"/>
        <end position="387"/>
    </location>
</feature>
<dbReference type="AlphaFoldDB" id="W9ZCC0"/>
<dbReference type="PANTHER" id="PTHR13391:SF0">
    <property type="entry name" value="PROTEIN MISATO HOMOLOG 1"/>
    <property type="match status" value="1"/>
</dbReference>
<name>W9ZCC0_9EURO</name>
<dbReference type="GO" id="GO:0005739">
    <property type="term" value="C:mitochondrion"/>
    <property type="evidence" value="ECO:0007669"/>
    <property type="project" value="UniProtKB-SubCell"/>
</dbReference>
<dbReference type="Pfam" id="PF10644">
    <property type="entry name" value="Misat_Tub_SegII"/>
    <property type="match status" value="1"/>
</dbReference>
<dbReference type="STRING" id="1182542.W9ZCC0"/>
<organism evidence="10 11">
    <name type="scientific">Capronia epimyces CBS 606.96</name>
    <dbReference type="NCBI Taxonomy" id="1182542"/>
    <lineage>
        <taxon>Eukaryota</taxon>
        <taxon>Fungi</taxon>
        <taxon>Dikarya</taxon>
        <taxon>Ascomycota</taxon>
        <taxon>Pezizomycotina</taxon>
        <taxon>Eurotiomycetes</taxon>
        <taxon>Chaetothyriomycetidae</taxon>
        <taxon>Chaetothyriales</taxon>
        <taxon>Herpotrichiellaceae</taxon>
        <taxon>Capronia</taxon>
    </lineage>
</organism>
<dbReference type="HOGENOM" id="CLU_022511_2_0_1"/>
<comment type="similarity">
    <text evidence="3">Belongs to the misato family.</text>
</comment>
<sequence length="523" mass="59461">MREIVTVQLGQRSNYLATHFWNTQESYFTYSENQESVVDHDVHFRPGLGPDGSETFTPRTVIYDLKGGFGTMRRFNALYDTQQDSEQPVRGLWDGITSTQQEPAIEPADYQRRLDLGLPTSQLHDSDVRYWSDFNRVFYHPKSIVQLNEFELNSQLMPFEDWHAGGELFENLTREFDLLDRDIRPFSEECDHMQGFQIFTGADDAWGGFAAKYIEHLRDEYGKTSIWTWGIEDGSRVARQKQLARACNTARSLSTIGQQASVYVRLAAPPPPWSLPGYVNLRSRSDWMTTALLCAGLESSTLPTRLTANARKRGSLTLFEDALNTNGRQNLFELQASVTNAVGNVHEDGHGAPAREINGRNPSGEKNSAQSQPEPSRFDISYLPSSSPQPASKSFHVFAQVECERDHLESEPRPLSLGLEERLRRRINEESVVEVYQTRVQFPLLETFPDGLFETSQQTRGGLGISAGLVCDSRMKDEILALRNSTFRYLRLDERENLYNELTQMSENYSFGWESGSDTGQDE</sequence>
<evidence type="ECO:0000259" key="9">
    <source>
        <dbReference type="Pfam" id="PF14881"/>
    </source>
</evidence>
<evidence type="ECO:0000256" key="2">
    <source>
        <dbReference type="ARBA" id="ARBA00004173"/>
    </source>
</evidence>
<evidence type="ECO:0000256" key="5">
    <source>
        <dbReference type="ARBA" id="ARBA00022030"/>
    </source>
</evidence>
<dbReference type="InterPro" id="IPR013838">
    <property type="entry name" value="Beta-tubulin_BS"/>
</dbReference>
<reference evidence="10 11" key="1">
    <citation type="submission" date="2013-03" db="EMBL/GenBank/DDBJ databases">
        <title>The Genome Sequence of Capronia epimyces CBS 606.96.</title>
        <authorList>
            <consortium name="The Broad Institute Genomics Platform"/>
            <person name="Cuomo C."/>
            <person name="de Hoog S."/>
            <person name="Gorbushina A."/>
            <person name="Walker B."/>
            <person name="Young S.K."/>
            <person name="Zeng Q."/>
            <person name="Gargeya S."/>
            <person name="Fitzgerald M."/>
            <person name="Haas B."/>
            <person name="Abouelleil A."/>
            <person name="Allen A.W."/>
            <person name="Alvarado L."/>
            <person name="Arachchi H.M."/>
            <person name="Berlin A.M."/>
            <person name="Chapman S.B."/>
            <person name="Gainer-Dewar J."/>
            <person name="Goldberg J."/>
            <person name="Griggs A."/>
            <person name="Gujja S."/>
            <person name="Hansen M."/>
            <person name="Howarth C."/>
            <person name="Imamovic A."/>
            <person name="Ireland A."/>
            <person name="Larimer J."/>
            <person name="McCowan C."/>
            <person name="Murphy C."/>
            <person name="Pearson M."/>
            <person name="Poon T.W."/>
            <person name="Priest M."/>
            <person name="Roberts A."/>
            <person name="Saif S."/>
            <person name="Shea T."/>
            <person name="Sisk P."/>
            <person name="Sykes S."/>
            <person name="Wortman J."/>
            <person name="Nusbaum C."/>
            <person name="Birren B."/>
        </authorList>
    </citation>
    <scope>NUCLEOTIDE SEQUENCE [LARGE SCALE GENOMIC DNA]</scope>
    <source>
        <strain evidence="10 11">CBS 606.96</strain>
    </source>
</reference>
<proteinExistence type="inferred from homology"/>
<dbReference type="PROSITE" id="PS00228">
    <property type="entry name" value="TUBULIN_B_AUTOREG"/>
    <property type="match status" value="1"/>
</dbReference>
<evidence type="ECO:0000313" key="11">
    <source>
        <dbReference type="Proteomes" id="UP000019478"/>
    </source>
</evidence>
<dbReference type="InterPro" id="IPR049942">
    <property type="entry name" value="DML1/Misato"/>
</dbReference>
<keyword evidence="11" id="KW-1185">Reference proteome</keyword>
<feature type="compositionally biased region" description="Polar residues" evidence="7">
    <location>
        <begin position="360"/>
        <end position="374"/>
    </location>
</feature>
<accession>W9ZCC0</accession>
<dbReference type="InterPro" id="IPR019605">
    <property type="entry name" value="Misato_II_tubulin-like"/>
</dbReference>
<evidence type="ECO:0000256" key="1">
    <source>
        <dbReference type="ARBA" id="ARBA00003757"/>
    </source>
</evidence>
<keyword evidence="6" id="KW-0496">Mitochondrion</keyword>
<comment type="function">
    <text evidence="1">Involved in the partitioning of the mitochondrial organelle and mitochondrial DNA (mtDNA) inheritance.</text>
</comment>
<dbReference type="InterPro" id="IPR036525">
    <property type="entry name" value="Tubulin/FtsZ_GTPase_sf"/>
</dbReference>
<protein>
    <recommendedName>
        <fullName evidence="4">Protein DML1</fullName>
    </recommendedName>
    <alternativeName>
        <fullName evidence="5">Protein dml1</fullName>
    </alternativeName>
</protein>
<feature type="domain" description="Misato Segment II tubulin-like" evidence="8">
    <location>
        <begin position="2"/>
        <end position="115"/>
    </location>
</feature>
<evidence type="ECO:0000256" key="4">
    <source>
        <dbReference type="ARBA" id="ARBA00014097"/>
    </source>
</evidence>
<dbReference type="RefSeq" id="XP_007729054.1">
    <property type="nucleotide sequence ID" value="XM_007730864.1"/>
</dbReference>
<dbReference type="Pfam" id="PF14881">
    <property type="entry name" value="Tubulin_3"/>
    <property type="match status" value="1"/>
</dbReference>